<feature type="transmembrane region" description="Helical" evidence="3">
    <location>
        <begin position="298"/>
        <end position="320"/>
    </location>
</feature>
<dbReference type="GO" id="GO:0004888">
    <property type="term" value="F:transmembrane signaling receptor activity"/>
    <property type="evidence" value="ECO:0007669"/>
    <property type="project" value="InterPro"/>
</dbReference>
<proteinExistence type="predicted"/>
<comment type="caution">
    <text evidence="6">The sequence shown here is derived from an EMBL/GenBank/DDBJ whole genome shotgun (WGS) entry which is preliminary data.</text>
</comment>
<feature type="transmembrane region" description="Helical" evidence="3">
    <location>
        <begin position="236"/>
        <end position="258"/>
    </location>
</feature>
<dbReference type="Gene3D" id="2.70.170.10">
    <property type="entry name" value="Neurotransmitter-gated ion-channel ligand-binding domain"/>
    <property type="match status" value="1"/>
</dbReference>
<dbReference type="Pfam" id="PF02931">
    <property type="entry name" value="Neur_chan_LBD"/>
    <property type="match status" value="1"/>
</dbReference>
<dbReference type="EMBL" id="BTRK01000004">
    <property type="protein sequence ID" value="GMR49278.1"/>
    <property type="molecule type" value="Genomic_DNA"/>
</dbReference>
<dbReference type="GO" id="GO:0016020">
    <property type="term" value="C:membrane"/>
    <property type="evidence" value="ECO:0007669"/>
    <property type="project" value="UniProtKB-SubCell"/>
</dbReference>
<feature type="transmembrane region" description="Helical" evidence="3">
    <location>
        <begin position="355"/>
        <end position="374"/>
    </location>
</feature>
<evidence type="ECO:0000256" key="4">
    <source>
        <dbReference type="SAM" id="SignalP"/>
    </source>
</evidence>
<evidence type="ECO:0000313" key="6">
    <source>
        <dbReference type="EMBL" id="GMR49278.1"/>
    </source>
</evidence>
<accession>A0AAN5CRA8</accession>
<keyword evidence="3" id="KW-1133">Transmembrane helix</keyword>
<evidence type="ECO:0000256" key="2">
    <source>
        <dbReference type="ARBA" id="ARBA00023136"/>
    </source>
</evidence>
<dbReference type="Gene3D" id="1.20.58.390">
    <property type="entry name" value="Neurotransmitter-gated ion-channel transmembrane domain"/>
    <property type="match status" value="1"/>
</dbReference>
<dbReference type="InterPro" id="IPR006202">
    <property type="entry name" value="Neur_chan_lig-bd"/>
</dbReference>
<evidence type="ECO:0000259" key="5">
    <source>
        <dbReference type="Pfam" id="PF02931"/>
    </source>
</evidence>
<reference evidence="7" key="1">
    <citation type="submission" date="2022-10" db="EMBL/GenBank/DDBJ databases">
        <title>Genome assembly of Pristionchus species.</title>
        <authorList>
            <person name="Yoshida K."/>
            <person name="Sommer R.J."/>
        </authorList>
    </citation>
    <scope>NUCLEOTIDE SEQUENCE [LARGE SCALE GENOMIC DNA]</scope>
    <source>
        <strain evidence="7">RS5460</strain>
    </source>
</reference>
<evidence type="ECO:0000256" key="1">
    <source>
        <dbReference type="ARBA" id="ARBA00004141"/>
    </source>
</evidence>
<keyword evidence="7" id="KW-1185">Reference proteome</keyword>
<feature type="domain" description="Neurotransmitter-gated ion-channel ligand-binding" evidence="5">
    <location>
        <begin position="24"/>
        <end position="232"/>
    </location>
</feature>
<dbReference type="Proteomes" id="UP001328107">
    <property type="component" value="Unassembled WGS sequence"/>
</dbReference>
<comment type="subcellular location">
    <subcellularLocation>
        <location evidence="1">Membrane</location>
        <topology evidence="1">Multi-pass membrane protein</topology>
    </subcellularLocation>
</comment>
<dbReference type="CDD" id="cd18989">
    <property type="entry name" value="LGIC_ECD_cation"/>
    <property type="match status" value="1"/>
</dbReference>
<dbReference type="InterPro" id="IPR018000">
    <property type="entry name" value="Neurotransmitter_ion_chnl_CS"/>
</dbReference>
<name>A0AAN5CRA8_9BILA</name>
<feature type="chain" id="PRO_5042831076" description="Neurotransmitter-gated ion-channel ligand-binding domain-containing protein" evidence="4">
    <location>
        <begin position="18"/>
        <end position="375"/>
    </location>
</feature>
<keyword evidence="2 3" id="KW-0472">Membrane</keyword>
<dbReference type="PROSITE" id="PS00236">
    <property type="entry name" value="NEUROTR_ION_CHANNEL"/>
    <property type="match status" value="1"/>
</dbReference>
<protein>
    <recommendedName>
        <fullName evidence="5">Neurotransmitter-gated ion-channel ligand-binding domain-containing protein</fullName>
    </recommendedName>
</protein>
<sequence>MQISIAFVLLVVSEVRADWTNASDALVDRLFKNYNEKASPYVRRTDSQGTIHAVHFSLNRAIITSMNERDWTVSVLVKAKFKWSDPRLSWDPPSSDGITGISMKADAVWTPDVYPCQSQRIDPVFKEMNNPQSVIIANDGNASVYAYQLVDFICQMKFDAFPFDSQKCSMCFALDSQSGTGLALVDSSQLTSDMIKINSEWDITGELEREEHRSEQDGMFTQRVIFHFTVVRCSIFWMYLIVIPTMLFCIVTLVGIFFYEGKDALANAASIGLTTMTSLMLVVTILSEALDKADTLPALGRFVFAEITVACLSVIALLTLEMIRSGALKYSRNKGESGTVISFLTNKRVFRSVKFTLFLFAMVALMLNVVLNWTR</sequence>
<feature type="signal peptide" evidence="4">
    <location>
        <begin position="1"/>
        <end position="17"/>
    </location>
</feature>
<dbReference type="PANTHER" id="PTHR18945">
    <property type="entry name" value="NEUROTRANSMITTER GATED ION CHANNEL"/>
    <property type="match status" value="1"/>
</dbReference>
<dbReference type="AlphaFoldDB" id="A0AAN5CRA8"/>
<dbReference type="InterPro" id="IPR038050">
    <property type="entry name" value="Neuro_actylchol_rec"/>
</dbReference>
<evidence type="ECO:0000256" key="3">
    <source>
        <dbReference type="SAM" id="Phobius"/>
    </source>
</evidence>
<evidence type="ECO:0000313" key="7">
    <source>
        <dbReference type="Proteomes" id="UP001328107"/>
    </source>
</evidence>
<organism evidence="6 7">
    <name type="scientific">Pristionchus mayeri</name>
    <dbReference type="NCBI Taxonomy" id="1317129"/>
    <lineage>
        <taxon>Eukaryota</taxon>
        <taxon>Metazoa</taxon>
        <taxon>Ecdysozoa</taxon>
        <taxon>Nematoda</taxon>
        <taxon>Chromadorea</taxon>
        <taxon>Rhabditida</taxon>
        <taxon>Rhabditina</taxon>
        <taxon>Diplogasteromorpha</taxon>
        <taxon>Diplogasteroidea</taxon>
        <taxon>Neodiplogasteridae</taxon>
        <taxon>Pristionchus</taxon>
    </lineage>
</organism>
<feature type="transmembrane region" description="Helical" evidence="3">
    <location>
        <begin position="265"/>
        <end position="286"/>
    </location>
</feature>
<dbReference type="GO" id="GO:0005230">
    <property type="term" value="F:extracellular ligand-gated monoatomic ion channel activity"/>
    <property type="evidence" value="ECO:0007669"/>
    <property type="project" value="InterPro"/>
</dbReference>
<gene>
    <name evidence="6" type="ORF">PMAYCL1PPCAC_19473</name>
</gene>
<dbReference type="SUPFAM" id="SSF63712">
    <property type="entry name" value="Nicotinic receptor ligand binding domain-like"/>
    <property type="match status" value="1"/>
</dbReference>
<dbReference type="InterPro" id="IPR006201">
    <property type="entry name" value="Neur_channel"/>
</dbReference>
<keyword evidence="3" id="KW-0812">Transmembrane</keyword>
<dbReference type="InterPro" id="IPR036734">
    <property type="entry name" value="Neur_chan_lig-bd_sf"/>
</dbReference>
<keyword evidence="4" id="KW-0732">Signal</keyword>